<reference evidence="2 3" key="1">
    <citation type="journal article" date="2014" name="Nature">
        <title>An environmental bacterial taxon with a large and distinct metabolic repertoire.</title>
        <authorList>
            <person name="Wilson M.C."/>
            <person name="Mori T."/>
            <person name="Ruckert C."/>
            <person name="Uria A.R."/>
            <person name="Helf M.J."/>
            <person name="Takada K."/>
            <person name="Gernert C."/>
            <person name="Steffens U.A."/>
            <person name="Heycke N."/>
            <person name="Schmitt S."/>
            <person name="Rinke C."/>
            <person name="Helfrich E.J."/>
            <person name="Brachmann A.O."/>
            <person name="Gurgui C."/>
            <person name="Wakimoto T."/>
            <person name="Kracht M."/>
            <person name="Crusemann M."/>
            <person name="Hentschel U."/>
            <person name="Abe I."/>
            <person name="Matsunaga S."/>
            <person name="Kalinowski J."/>
            <person name="Takeyama H."/>
            <person name="Piel J."/>
        </authorList>
    </citation>
    <scope>NUCLEOTIDE SEQUENCE [LARGE SCALE GENOMIC DNA]</scope>
    <source>
        <strain evidence="3">TSY2</strain>
    </source>
</reference>
<evidence type="ECO:0000313" key="2">
    <source>
        <dbReference type="EMBL" id="ETX00866.1"/>
    </source>
</evidence>
<dbReference type="PANTHER" id="PTHR35400:SF1">
    <property type="entry name" value="SLR1083 PROTEIN"/>
    <property type="match status" value="1"/>
</dbReference>
<keyword evidence="3" id="KW-1185">Reference proteome</keyword>
<dbReference type="AlphaFoldDB" id="W4LT33"/>
<dbReference type="Gene3D" id="3.90.1570.10">
    <property type="entry name" value="tt1808, chain A"/>
    <property type="match status" value="1"/>
</dbReference>
<evidence type="ECO:0000313" key="3">
    <source>
        <dbReference type="Proteomes" id="UP000019140"/>
    </source>
</evidence>
<proteinExistence type="predicted"/>
<dbReference type="InterPro" id="IPR011335">
    <property type="entry name" value="Restrct_endonuc-II-like"/>
</dbReference>
<dbReference type="InterPro" id="IPR008538">
    <property type="entry name" value="Uma2"/>
</dbReference>
<sequence>MGELGLFRGQRVELIDGAVMVLSPQGPSHATSVERVRKALEASLGAGVWVRTQLPVDFGTHSEPEPDISVVSGSLEDYTSAHPVTALLIVEVSDTTLSYDRNNKASLYAHAGITDYWIVNLVNRQLEIRRQPVVNPNTVHGFDSAEITILRGGDTVSPLCRPQTQLSIAELLL</sequence>
<dbReference type="InterPro" id="IPR012296">
    <property type="entry name" value="Nuclease_put_TT1808"/>
</dbReference>
<dbReference type="Pfam" id="PF05685">
    <property type="entry name" value="Uma2"/>
    <property type="match status" value="1"/>
</dbReference>
<dbReference type="PANTHER" id="PTHR35400">
    <property type="entry name" value="SLR1083 PROTEIN"/>
    <property type="match status" value="1"/>
</dbReference>
<dbReference type="HOGENOM" id="CLU_076312_2_0_7"/>
<protein>
    <recommendedName>
        <fullName evidence="1">Putative restriction endonuclease domain-containing protein</fullName>
    </recommendedName>
</protein>
<evidence type="ECO:0000259" key="1">
    <source>
        <dbReference type="Pfam" id="PF05685"/>
    </source>
</evidence>
<gene>
    <name evidence="2" type="ORF">ETSY2_38310</name>
</gene>
<dbReference type="Proteomes" id="UP000019140">
    <property type="component" value="Unassembled WGS sequence"/>
</dbReference>
<name>W4LT33_9BACT</name>
<dbReference type="EMBL" id="AZHX01001685">
    <property type="protein sequence ID" value="ETX00866.1"/>
    <property type="molecule type" value="Genomic_DNA"/>
</dbReference>
<dbReference type="SUPFAM" id="SSF52980">
    <property type="entry name" value="Restriction endonuclease-like"/>
    <property type="match status" value="1"/>
</dbReference>
<organism evidence="2 3">
    <name type="scientific">Candidatus Entotheonella gemina</name>
    <dbReference type="NCBI Taxonomy" id="1429439"/>
    <lineage>
        <taxon>Bacteria</taxon>
        <taxon>Pseudomonadati</taxon>
        <taxon>Nitrospinota/Tectimicrobiota group</taxon>
        <taxon>Candidatus Tectimicrobiota</taxon>
        <taxon>Candidatus Entotheonellia</taxon>
        <taxon>Candidatus Entotheonellales</taxon>
        <taxon>Candidatus Entotheonellaceae</taxon>
        <taxon>Candidatus Entotheonella</taxon>
    </lineage>
</organism>
<feature type="domain" description="Putative restriction endonuclease" evidence="1">
    <location>
        <begin position="8"/>
        <end position="157"/>
    </location>
</feature>
<dbReference type="CDD" id="cd06260">
    <property type="entry name" value="DUF820-like"/>
    <property type="match status" value="1"/>
</dbReference>
<accession>W4LT33</accession>
<comment type="caution">
    <text evidence="2">The sequence shown here is derived from an EMBL/GenBank/DDBJ whole genome shotgun (WGS) entry which is preliminary data.</text>
</comment>